<sequence length="200" mass="21921">MSKRIFPYLIASFLFLNSGCSANQQGQENVNTKKQQATNVNYSTIQQTDPATNSDTAKRLIDLASKVPHVNDATAVVFGDYAIVGIDIDSDIERSQVGTIKYSVGETLKHDPFGAKAAVVADPDLNARIREVAKDIQNGKPVRGILNELSDITSRIIPEVPGDIQDPTPSKAIEEQKGNLNHQEKKNLDDKQEKQSNGYK</sequence>
<dbReference type="EMBL" id="JACJHX010000001">
    <property type="protein sequence ID" value="MBA9025006.1"/>
    <property type="molecule type" value="Genomic_DNA"/>
</dbReference>
<dbReference type="RefSeq" id="WP_028392986.1">
    <property type="nucleotide sequence ID" value="NZ_JACJHX010000001.1"/>
</dbReference>
<keyword evidence="2" id="KW-0732">Signal</keyword>
<dbReference type="Pfam" id="PF09580">
    <property type="entry name" value="Spore_YhcN_YlaJ"/>
    <property type="match status" value="1"/>
</dbReference>
<dbReference type="NCBIfam" id="TIGR02898">
    <property type="entry name" value="spore_YhcN_YlaJ"/>
    <property type="match status" value="1"/>
</dbReference>
<evidence type="ECO:0000256" key="1">
    <source>
        <dbReference type="SAM" id="MobiDB-lite"/>
    </source>
</evidence>
<gene>
    <name evidence="3" type="ORF">HNP81_000288</name>
</gene>
<feature type="chain" id="PRO_5046461369" evidence="2">
    <location>
        <begin position="23"/>
        <end position="200"/>
    </location>
</feature>
<feature type="region of interest" description="Disordered" evidence="1">
    <location>
        <begin position="158"/>
        <end position="200"/>
    </location>
</feature>
<evidence type="ECO:0000256" key="2">
    <source>
        <dbReference type="SAM" id="SignalP"/>
    </source>
</evidence>
<keyword evidence="3" id="KW-0449">Lipoprotein</keyword>
<comment type="caution">
    <text evidence="3">The sequence shown here is derived from an EMBL/GenBank/DDBJ whole genome shotgun (WGS) entry which is preliminary data.</text>
</comment>
<dbReference type="InterPro" id="IPR014247">
    <property type="entry name" value="Spore_lipoprot_YhcN/YlaJ"/>
</dbReference>
<organism evidence="3 4">
    <name type="scientific">Peribacillus huizhouensis</name>
    <dbReference type="NCBI Taxonomy" id="1501239"/>
    <lineage>
        <taxon>Bacteria</taxon>
        <taxon>Bacillati</taxon>
        <taxon>Bacillota</taxon>
        <taxon>Bacilli</taxon>
        <taxon>Bacillales</taxon>
        <taxon>Bacillaceae</taxon>
        <taxon>Peribacillus</taxon>
    </lineage>
</organism>
<evidence type="ECO:0000313" key="3">
    <source>
        <dbReference type="EMBL" id="MBA9025006.1"/>
    </source>
</evidence>
<evidence type="ECO:0000313" key="4">
    <source>
        <dbReference type="Proteomes" id="UP000626697"/>
    </source>
</evidence>
<feature type="signal peptide" evidence="2">
    <location>
        <begin position="1"/>
        <end position="22"/>
    </location>
</feature>
<reference evidence="3 4" key="1">
    <citation type="submission" date="2020-08" db="EMBL/GenBank/DDBJ databases">
        <title>Genomic Encyclopedia of Type Strains, Phase IV (KMG-IV): sequencing the most valuable type-strain genomes for metagenomic binning, comparative biology and taxonomic classification.</title>
        <authorList>
            <person name="Goeker M."/>
        </authorList>
    </citation>
    <scope>NUCLEOTIDE SEQUENCE [LARGE SCALE GENOMIC DNA]</scope>
    <source>
        <strain evidence="3 4">DSM 105481</strain>
    </source>
</reference>
<keyword evidence="4" id="KW-1185">Reference proteome</keyword>
<dbReference type="InterPro" id="IPR019076">
    <property type="entry name" value="Spore_lipoprot_YhcN/YlaJ-like"/>
</dbReference>
<feature type="compositionally biased region" description="Basic and acidic residues" evidence="1">
    <location>
        <begin position="172"/>
        <end position="194"/>
    </location>
</feature>
<name>A0ABR6CIX0_9BACI</name>
<proteinExistence type="predicted"/>
<protein>
    <submittedName>
        <fullName evidence="3">YhcN/YlaJ family sporulation lipoprotein</fullName>
    </submittedName>
</protein>
<accession>A0ABR6CIX0</accession>
<dbReference type="Proteomes" id="UP000626697">
    <property type="component" value="Unassembled WGS sequence"/>
</dbReference>